<feature type="compositionally biased region" description="Polar residues" evidence="4">
    <location>
        <begin position="683"/>
        <end position="692"/>
    </location>
</feature>
<dbReference type="GO" id="GO:0016887">
    <property type="term" value="F:ATP hydrolysis activity"/>
    <property type="evidence" value="ECO:0007669"/>
    <property type="project" value="InterPro"/>
</dbReference>
<evidence type="ECO:0000256" key="3">
    <source>
        <dbReference type="ARBA" id="ARBA00022840"/>
    </source>
</evidence>
<keyword evidence="2" id="KW-0547">Nucleotide-binding</keyword>
<dbReference type="InterPro" id="IPR027417">
    <property type="entry name" value="P-loop_NTPase"/>
</dbReference>
<sequence length="752" mass="84184">MASAAQHASSSMSLSITNPLVLYRALIATRRIRPDPAQHRLALELQNLYYRLKDYDPEVEYRWRLERAAKVSRKSADGVQRKPVYEPEPGSKRFSMSSILGLDERTASMMALIRTIPVHDSAMDIDSPQGMLLYGEVGRDVFRRLEMTRIERTASPEGLALDHEHVILSLARDTMDTSPILFLDEFQMPDRVSGKLVHSFFTHFFSLGGVLIASSNRMPEELAKASGVEFSRMFGAPRWGRGGQIWEKLSVGQQQARTDFGKFVDVLKKRCEIWEMEGERDWRREDSEMAAAIDAENGLEMDEEEAETILEKVAETSISPSSTLIQEAESATASADMPTHYHIADPPSPGVSLPTQSVALQAALSRLNSSNIWHNTTLTVYARPLHLQSTNLDLGIALLPFPNLCQSNLGPADYISICSTFHTLVVTHIPILTLSMKNEARRFITFLDACYEARCRLLIEADAPPDRLFFPETRAKRGAANMLAEGDSIESEAFSEMYQDSTAPFRPNISSYVGSNKDDRQSVPNPTTSLYNKDLRSVLADEDADFGPTYGNRRSSSGVSSSASDYDDDGSSLLDERHRLPQGMADLELRQGPDFTQGAGIFTGQDEQFAYKRARSRLWEMCGRRWWDERQGRDARDWWTPVNRDARFWEKSSSNASVAKQAVNDLLQKQGEADATPDGKAMQVNTGPSNMSSKEKEDSLFRHGASPFRTSAEAPPKFGFQHAWGMMTWGKRAGEWGKGVEGDRSKEKSNKT</sequence>
<evidence type="ECO:0000313" key="6">
    <source>
        <dbReference type="Proteomes" id="UP001309876"/>
    </source>
</evidence>
<dbReference type="PANTHER" id="PTHR12169:SF2">
    <property type="entry name" value="AFG1P"/>
    <property type="match status" value="1"/>
</dbReference>
<proteinExistence type="inferred from homology"/>
<dbReference type="SUPFAM" id="SSF52540">
    <property type="entry name" value="P-loop containing nucleoside triphosphate hydrolases"/>
    <property type="match status" value="1"/>
</dbReference>
<feature type="compositionally biased region" description="Polar residues" evidence="4">
    <location>
        <begin position="522"/>
        <end position="531"/>
    </location>
</feature>
<feature type="region of interest" description="Disordered" evidence="4">
    <location>
        <begin position="508"/>
        <end position="574"/>
    </location>
</feature>
<dbReference type="GO" id="GO:0005524">
    <property type="term" value="F:ATP binding"/>
    <property type="evidence" value="ECO:0007669"/>
    <property type="project" value="UniProtKB-KW"/>
</dbReference>
<evidence type="ECO:0000256" key="4">
    <source>
        <dbReference type="SAM" id="MobiDB-lite"/>
    </source>
</evidence>
<dbReference type="InterPro" id="IPR005654">
    <property type="entry name" value="ATPase_AFG1-like"/>
</dbReference>
<name>A0AAN7T653_9EURO</name>
<keyword evidence="3" id="KW-0067">ATP-binding</keyword>
<evidence type="ECO:0000256" key="2">
    <source>
        <dbReference type="ARBA" id="ARBA00022741"/>
    </source>
</evidence>
<feature type="region of interest" description="Disordered" evidence="4">
    <location>
        <begin position="672"/>
        <end position="716"/>
    </location>
</feature>
<evidence type="ECO:0000313" key="5">
    <source>
        <dbReference type="EMBL" id="KAK5090968.1"/>
    </source>
</evidence>
<keyword evidence="6" id="KW-1185">Reference proteome</keyword>
<dbReference type="AlphaFoldDB" id="A0AAN7T653"/>
<organism evidence="5 6">
    <name type="scientific">Lithohypha guttulata</name>
    <dbReference type="NCBI Taxonomy" id="1690604"/>
    <lineage>
        <taxon>Eukaryota</taxon>
        <taxon>Fungi</taxon>
        <taxon>Dikarya</taxon>
        <taxon>Ascomycota</taxon>
        <taxon>Pezizomycotina</taxon>
        <taxon>Eurotiomycetes</taxon>
        <taxon>Chaetothyriomycetidae</taxon>
        <taxon>Chaetothyriales</taxon>
        <taxon>Trichomeriaceae</taxon>
        <taxon>Lithohypha</taxon>
    </lineage>
</organism>
<feature type="compositionally biased region" description="Low complexity" evidence="4">
    <location>
        <begin position="555"/>
        <end position="564"/>
    </location>
</feature>
<accession>A0AAN7T653</accession>
<gene>
    <name evidence="5" type="ORF">LTR05_001146</name>
</gene>
<dbReference type="Pfam" id="PF03969">
    <property type="entry name" value="AFG1_ATPase"/>
    <property type="match status" value="1"/>
</dbReference>
<comment type="similarity">
    <text evidence="1">Belongs to the AFG1 ATPase family.</text>
</comment>
<protein>
    <submittedName>
        <fullName evidence="5">Uncharacterized protein</fullName>
    </submittedName>
</protein>
<dbReference type="PANTHER" id="PTHR12169">
    <property type="entry name" value="ATPASE N2B"/>
    <property type="match status" value="1"/>
</dbReference>
<dbReference type="Proteomes" id="UP001309876">
    <property type="component" value="Unassembled WGS sequence"/>
</dbReference>
<dbReference type="GO" id="GO:0005739">
    <property type="term" value="C:mitochondrion"/>
    <property type="evidence" value="ECO:0007669"/>
    <property type="project" value="TreeGrafter"/>
</dbReference>
<dbReference type="EMBL" id="JAVRRJ010000001">
    <property type="protein sequence ID" value="KAK5090968.1"/>
    <property type="molecule type" value="Genomic_DNA"/>
</dbReference>
<evidence type="ECO:0000256" key="1">
    <source>
        <dbReference type="ARBA" id="ARBA00010322"/>
    </source>
</evidence>
<reference evidence="5 6" key="1">
    <citation type="submission" date="2023-08" db="EMBL/GenBank/DDBJ databases">
        <title>Black Yeasts Isolated from many extreme environments.</title>
        <authorList>
            <person name="Coleine C."/>
            <person name="Stajich J.E."/>
            <person name="Selbmann L."/>
        </authorList>
    </citation>
    <scope>NUCLEOTIDE SEQUENCE [LARGE SCALE GENOMIC DNA]</scope>
    <source>
        <strain evidence="5 6">CCFEE 5910</strain>
    </source>
</reference>
<comment type="caution">
    <text evidence="5">The sequence shown here is derived from an EMBL/GenBank/DDBJ whole genome shotgun (WGS) entry which is preliminary data.</text>
</comment>